<proteinExistence type="predicted"/>
<sequence>MALIALLRRLYAYKIGKIYSYLALQPTTSKGVA</sequence>
<name>A0A0A9GSB6_ARUDO</name>
<accession>A0A0A9GSB6</accession>
<protein>
    <submittedName>
        <fullName evidence="1">Uncharacterized protein</fullName>
    </submittedName>
</protein>
<reference evidence="1" key="2">
    <citation type="journal article" date="2015" name="Data Brief">
        <title>Shoot transcriptome of the giant reed, Arundo donax.</title>
        <authorList>
            <person name="Barrero R.A."/>
            <person name="Guerrero F.D."/>
            <person name="Moolhuijzen P."/>
            <person name="Goolsby J.A."/>
            <person name="Tidwell J."/>
            <person name="Bellgard S.E."/>
            <person name="Bellgard M.I."/>
        </authorList>
    </citation>
    <scope>NUCLEOTIDE SEQUENCE</scope>
    <source>
        <tissue evidence="1">Shoot tissue taken approximately 20 cm above the soil surface</tissue>
    </source>
</reference>
<evidence type="ECO:0000313" key="1">
    <source>
        <dbReference type="EMBL" id="JAE26324.1"/>
    </source>
</evidence>
<dbReference type="EMBL" id="GBRH01171572">
    <property type="protein sequence ID" value="JAE26324.1"/>
    <property type="molecule type" value="Transcribed_RNA"/>
</dbReference>
<dbReference type="AlphaFoldDB" id="A0A0A9GSB6"/>
<organism evidence="1">
    <name type="scientific">Arundo donax</name>
    <name type="common">Giant reed</name>
    <name type="synonym">Donax arundinaceus</name>
    <dbReference type="NCBI Taxonomy" id="35708"/>
    <lineage>
        <taxon>Eukaryota</taxon>
        <taxon>Viridiplantae</taxon>
        <taxon>Streptophyta</taxon>
        <taxon>Embryophyta</taxon>
        <taxon>Tracheophyta</taxon>
        <taxon>Spermatophyta</taxon>
        <taxon>Magnoliopsida</taxon>
        <taxon>Liliopsida</taxon>
        <taxon>Poales</taxon>
        <taxon>Poaceae</taxon>
        <taxon>PACMAD clade</taxon>
        <taxon>Arundinoideae</taxon>
        <taxon>Arundineae</taxon>
        <taxon>Arundo</taxon>
    </lineage>
</organism>
<reference evidence="1" key="1">
    <citation type="submission" date="2014-09" db="EMBL/GenBank/DDBJ databases">
        <authorList>
            <person name="Magalhaes I.L.F."/>
            <person name="Oliveira U."/>
            <person name="Santos F.R."/>
            <person name="Vidigal T.H.D.A."/>
            <person name="Brescovit A.D."/>
            <person name="Santos A.J."/>
        </authorList>
    </citation>
    <scope>NUCLEOTIDE SEQUENCE</scope>
    <source>
        <tissue evidence="1">Shoot tissue taken approximately 20 cm above the soil surface</tissue>
    </source>
</reference>